<sequence length="430" mass="48282">MVYVSTLAGILAAIAIYLLYKQRQWNKEVERIAQAVSEHRADQPLELPISSSQSLQLLIYAIERWHKDIGHRQQEMLENNERLRAIFANATVGLIAVNERLHIEAVNHMACKMFDIDAEGAKGRYILESIRNPHLESLVRYVVVNGEPLSSDIELSTGNELILRVSISPLKVDNRVNGAVISLEDITELKRLDQVKAELVANMSHEIKTPLTSIKGFAETLLDGAMDDRETCRRFLTIIDSEADRMSRLINDSLTLSRLESQDRNISIEPINLHELIVNILDMVDSSAKTKNIDVTFYDQATDMKIDGNEDRMHQLMLNLIDNAIKYTPSGGKVTITIKDEGEDAFISVKDTGIGIAKEHMPRLFERFYRVDKGRSRNMGGTGLGLAIVKHVVMSMNGTIDVNSELGRGTEFIVRLPKHYSAHPSDPVAD</sequence>
<keyword evidence="11" id="KW-0472">Membrane</keyword>
<dbReference type="InterPro" id="IPR004358">
    <property type="entry name" value="Sig_transdc_His_kin-like_C"/>
</dbReference>
<evidence type="ECO:0000256" key="2">
    <source>
        <dbReference type="ARBA" id="ARBA00004236"/>
    </source>
</evidence>
<evidence type="ECO:0000256" key="9">
    <source>
        <dbReference type="ARBA" id="ARBA00022840"/>
    </source>
</evidence>
<dbReference type="SMART" id="SM00091">
    <property type="entry name" value="PAS"/>
    <property type="match status" value="1"/>
</dbReference>
<reference evidence="13 14" key="2">
    <citation type="journal article" date="2011" name="Stand. Genomic Sci.">
        <title>Complete genome sequence of Mahella australiensis type strain (50-1 BON).</title>
        <authorList>
            <person name="Sikorski J."/>
            <person name="Teshima H."/>
            <person name="Nolan M."/>
            <person name="Lucas S."/>
            <person name="Hammon N."/>
            <person name="Deshpande S."/>
            <person name="Cheng J.F."/>
            <person name="Pitluck S."/>
            <person name="Liolios K."/>
            <person name="Pagani I."/>
            <person name="Ivanova N."/>
            <person name="Huntemann M."/>
            <person name="Mavromatis K."/>
            <person name="Ovchinikova G."/>
            <person name="Pati A."/>
            <person name="Tapia R."/>
            <person name="Han C."/>
            <person name="Goodwin L."/>
            <person name="Chen A."/>
            <person name="Palaniappan K."/>
            <person name="Land M."/>
            <person name="Hauser L."/>
            <person name="Ngatchou-Djao O.D."/>
            <person name="Rohde M."/>
            <person name="Pukall R."/>
            <person name="Spring S."/>
            <person name="Abt B."/>
            <person name="Goker M."/>
            <person name="Detter J.C."/>
            <person name="Woyke T."/>
            <person name="Bristow J."/>
            <person name="Markowitz V."/>
            <person name="Hugenholtz P."/>
            <person name="Eisen J.A."/>
            <person name="Kyrpides N.C."/>
            <person name="Klenk H.P."/>
            <person name="Lapidus A."/>
        </authorList>
    </citation>
    <scope>NUCLEOTIDE SEQUENCE [LARGE SCALE GENOMIC DNA]</scope>
    <source>
        <strain evidence="14">DSM 15567 / CIP 107919 / 50-1 BON</strain>
    </source>
</reference>
<dbReference type="SMART" id="SM00388">
    <property type="entry name" value="HisKA"/>
    <property type="match status" value="1"/>
</dbReference>
<reference evidence="14" key="1">
    <citation type="submission" date="2010-11" db="EMBL/GenBank/DDBJ databases">
        <title>The complete genome of Mahella australiensis DSM 15567.</title>
        <authorList>
            <consortium name="US DOE Joint Genome Institute (JGI-PGF)"/>
            <person name="Lucas S."/>
            <person name="Copeland A."/>
            <person name="Lapidus A."/>
            <person name="Bruce D."/>
            <person name="Goodwin L."/>
            <person name="Pitluck S."/>
            <person name="Kyrpides N."/>
            <person name="Mavromatis K."/>
            <person name="Pagani I."/>
            <person name="Ivanova N."/>
            <person name="Teshima H."/>
            <person name="Brettin T."/>
            <person name="Detter J.C."/>
            <person name="Han C."/>
            <person name="Tapia R."/>
            <person name="Land M."/>
            <person name="Hauser L."/>
            <person name="Markowitz V."/>
            <person name="Cheng J.-F."/>
            <person name="Hugenholtz P."/>
            <person name="Woyke T."/>
            <person name="Wu D."/>
            <person name="Spring S."/>
            <person name="Pukall R."/>
            <person name="Steenblock K."/>
            <person name="Schneider S."/>
            <person name="Klenk H.-P."/>
            <person name="Eisen J.A."/>
        </authorList>
    </citation>
    <scope>NUCLEOTIDE SEQUENCE [LARGE SCALE GENOMIC DNA]</scope>
    <source>
        <strain evidence="14">DSM 15567 / CIP 107919 / 50-1 BON</strain>
    </source>
</reference>
<dbReference type="PANTHER" id="PTHR45453">
    <property type="entry name" value="PHOSPHATE REGULON SENSOR PROTEIN PHOR"/>
    <property type="match status" value="1"/>
</dbReference>
<dbReference type="FunFam" id="3.30.565.10:FF:000006">
    <property type="entry name" value="Sensor histidine kinase WalK"/>
    <property type="match status" value="1"/>
</dbReference>
<evidence type="ECO:0000256" key="6">
    <source>
        <dbReference type="ARBA" id="ARBA00022679"/>
    </source>
</evidence>
<dbReference type="KEGG" id="mas:Mahau_1554"/>
<organism evidence="13 14">
    <name type="scientific">Mahella australiensis (strain DSM 15567 / CIP 107919 / 50-1 BON)</name>
    <dbReference type="NCBI Taxonomy" id="697281"/>
    <lineage>
        <taxon>Bacteria</taxon>
        <taxon>Bacillati</taxon>
        <taxon>Bacillota</taxon>
        <taxon>Clostridia</taxon>
        <taxon>Thermoanaerobacterales</taxon>
        <taxon>Thermoanaerobacterales Family IV. Incertae Sedis</taxon>
        <taxon>Mahella</taxon>
    </lineage>
</organism>
<comment type="catalytic activity">
    <reaction evidence="1">
        <text>ATP + protein L-histidine = ADP + protein N-phospho-L-histidine.</text>
        <dbReference type="EC" id="2.7.13.3"/>
    </reaction>
</comment>
<dbReference type="Proteomes" id="UP000008457">
    <property type="component" value="Chromosome"/>
</dbReference>
<dbReference type="GO" id="GO:0005524">
    <property type="term" value="F:ATP binding"/>
    <property type="evidence" value="ECO:0007669"/>
    <property type="project" value="UniProtKB-KW"/>
</dbReference>
<dbReference type="GO" id="GO:0004721">
    <property type="term" value="F:phosphoprotein phosphatase activity"/>
    <property type="evidence" value="ECO:0007669"/>
    <property type="project" value="TreeGrafter"/>
</dbReference>
<keyword evidence="14" id="KW-1185">Reference proteome</keyword>
<keyword evidence="4" id="KW-1003">Cell membrane</keyword>
<evidence type="ECO:0000259" key="12">
    <source>
        <dbReference type="PROSITE" id="PS50109"/>
    </source>
</evidence>
<dbReference type="CDD" id="cd00082">
    <property type="entry name" value="HisKA"/>
    <property type="match status" value="1"/>
</dbReference>
<gene>
    <name evidence="13" type="ordered locus">Mahau_1554</name>
</gene>
<feature type="domain" description="Histidine kinase" evidence="12">
    <location>
        <begin position="202"/>
        <end position="420"/>
    </location>
</feature>
<dbReference type="Pfam" id="PF02518">
    <property type="entry name" value="HATPase_c"/>
    <property type="match status" value="1"/>
</dbReference>
<dbReference type="SUPFAM" id="SSF47384">
    <property type="entry name" value="Homodimeric domain of signal transducing histidine kinase"/>
    <property type="match status" value="1"/>
</dbReference>
<keyword evidence="7" id="KW-0547">Nucleotide-binding</keyword>
<dbReference type="CDD" id="cd00075">
    <property type="entry name" value="HATPase"/>
    <property type="match status" value="1"/>
</dbReference>
<dbReference type="EMBL" id="CP002360">
    <property type="protein sequence ID" value="AEE96743.1"/>
    <property type="molecule type" value="Genomic_DNA"/>
</dbReference>
<proteinExistence type="predicted"/>
<keyword evidence="9" id="KW-0067">ATP-binding</keyword>
<dbReference type="Gene3D" id="3.30.450.20">
    <property type="entry name" value="PAS domain"/>
    <property type="match status" value="1"/>
</dbReference>
<dbReference type="OrthoDB" id="9796330at2"/>
<dbReference type="AlphaFoldDB" id="F3ZYY4"/>
<evidence type="ECO:0000256" key="1">
    <source>
        <dbReference type="ARBA" id="ARBA00000085"/>
    </source>
</evidence>
<keyword evidence="6" id="KW-0808">Transferase</keyword>
<dbReference type="NCBIfam" id="NF046044">
    <property type="entry name" value="PnpS"/>
    <property type="match status" value="1"/>
</dbReference>
<dbReference type="InterPro" id="IPR003661">
    <property type="entry name" value="HisK_dim/P_dom"/>
</dbReference>
<dbReference type="GO" id="GO:0000155">
    <property type="term" value="F:phosphorelay sensor kinase activity"/>
    <property type="evidence" value="ECO:0007669"/>
    <property type="project" value="InterPro"/>
</dbReference>
<dbReference type="eggNOG" id="COG5002">
    <property type="taxonomic scope" value="Bacteria"/>
</dbReference>
<dbReference type="Pfam" id="PF08448">
    <property type="entry name" value="PAS_4"/>
    <property type="match status" value="1"/>
</dbReference>
<dbReference type="GO" id="GO:0005886">
    <property type="term" value="C:plasma membrane"/>
    <property type="evidence" value="ECO:0007669"/>
    <property type="project" value="UniProtKB-SubCell"/>
</dbReference>
<evidence type="ECO:0000313" key="13">
    <source>
        <dbReference type="EMBL" id="AEE96743.1"/>
    </source>
</evidence>
<dbReference type="SMART" id="SM00387">
    <property type="entry name" value="HATPase_c"/>
    <property type="match status" value="1"/>
</dbReference>
<dbReference type="NCBIfam" id="TIGR00229">
    <property type="entry name" value="sensory_box"/>
    <property type="match status" value="1"/>
</dbReference>
<name>F3ZYY4_MAHA5</name>
<dbReference type="SUPFAM" id="SSF55785">
    <property type="entry name" value="PYP-like sensor domain (PAS domain)"/>
    <property type="match status" value="1"/>
</dbReference>
<dbReference type="InterPro" id="IPR013656">
    <property type="entry name" value="PAS_4"/>
</dbReference>
<evidence type="ECO:0000256" key="7">
    <source>
        <dbReference type="ARBA" id="ARBA00022741"/>
    </source>
</evidence>
<dbReference type="InterPro" id="IPR035965">
    <property type="entry name" value="PAS-like_dom_sf"/>
</dbReference>
<dbReference type="EC" id="2.7.13.3" evidence="3"/>
<evidence type="ECO:0000256" key="4">
    <source>
        <dbReference type="ARBA" id="ARBA00022475"/>
    </source>
</evidence>
<evidence type="ECO:0000256" key="11">
    <source>
        <dbReference type="ARBA" id="ARBA00023136"/>
    </source>
</evidence>
<dbReference type="InterPro" id="IPR036097">
    <property type="entry name" value="HisK_dim/P_sf"/>
</dbReference>
<dbReference type="PRINTS" id="PR00344">
    <property type="entry name" value="BCTRLSENSOR"/>
</dbReference>
<dbReference type="HOGENOM" id="CLU_000445_89_2_9"/>
<dbReference type="STRING" id="697281.Mahau_1554"/>
<evidence type="ECO:0000256" key="3">
    <source>
        <dbReference type="ARBA" id="ARBA00012438"/>
    </source>
</evidence>
<evidence type="ECO:0000256" key="10">
    <source>
        <dbReference type="ARBA" id="ARBA00023012"/>
    </source>
</evidence>
<comment type="subcellular location">
    <subcellularLocation>
        <location evidence="2">Cell membrane</location>
    </subcellularLocation>
</comment>
<dbReference type="PROSITE" id="PS50109">
    <property type="entry name" value="HIS_KIN"/>
    <property type="match status" value="1"/>
</dbReference>
<evidence type="ECO:0000256" key="8">
    <source>
        <dbReference type="ARBA" id="ARBA00022777"/>
    </source>
</evidence>
<dbReference type="Gene3D" id="3.30.565.10">
    <property type="entry name" value="Histidine kinase-like ATPase, C-terminal domain"/>
    <property type="match status" value="1"/>
</dbReference>
<dbReference type="RefSeq" id="WP_013781172.1">
    <property type="nucleotide sequence ID" value="NC_015520.1"/>
</dbReference>
<evidence type="ECO:0000313" key="14">
    <source>
        <dbReference type="Proteomes" id="UP000008457"/>
    </source>
</evidence>
<dbReference type="InterPro" id="IPR036890">
    <property type="entry name" value="HATPase_C_sf"/>
</dbReference>
<dbReference type="FunFam" id="1.10.287.130:FF:000008">
    <property type="entry name" value="Two-component sensor histidine kinase"/>
    <property type="match status" value="1"/>
</dbReference>
<keyword evidence="8 13" id="KW-0418">Kinase</keyword>
<accession>F3ZYY4</accession>
<dbReference type="InterPro" id="IPR005467">
    <property type="entry name" value="His_kinase_dom"/>
</dbReference>
<dbReference type="Gene3D" id="1.10.287.130">
    <property type="match status" value="1"/>
</dbReference>
<dbReference type="PANTHER" id="PTHR45453:SF1">
    <property type="entry name" value="PHOSPHATE REGULON SENSOR PROTEIN PHOR"/>
    <property type="match status" value="1"/>
</dbReference>
<evidence type="ECO:0000256" key="5">
    <source>
        <dbReference type="ARBA" id="ARBA00022553"/>
    </source>
</evidence>
<dbReference type="CDD" id="cd00130">
    <property type="entry name" value="PAS"/>
    <property type="match status" value="1"/>
</dbReference>
<dbReference type="SUPFAM" id="SSF55874">
    <property type="entry name" value="ATPase domain of HSP90 chaperone/DNA topoisomerase II/histidine kinase"/>
    <property type="match status" value="1"/>
</dbReference>
<keyword evidence="10" id="KW-0902">Two-component regulatory system</keyword>
<dbReference type="GO" id="GO:0016036">
    <property type="term" value="P:cellular response to phosphate starvation"/>
    <property type="evidence" value="ECO:0007669"/>
    <property type="project" value="TreeGrafter"/>
</dbReference>
<dbReference type="InterPro" id="IPR050351">
    <property type="entry name" value="BphY/WalK/GraS-like"/>
</dbReference>
<dbReference type="InterPro" id="IPR000014">
    <property type="entry name" value="PAS"/>
</dbReference>
<dbReference type="Pfam" id="PF00512">
    <property type="entry name" value="HisKA"/>
    <property type="match status" value="1"/>
</dbReference>
<protein>
    <recommendedName>
        <fullName evidence="3">histidine kinase</fullName>
        <ecNumber evidence="3">2.7.13.3</ecNumber>
    </recommendedName>
</protein>
<dbReference type="InterPro" id="IPR003594">
    <property type="entry name" value="HATPase_dom"/>
</dbReference>
<keyword evidence="5" id="KW-0597">Phosphoprotein</keyword>